<evidence type="ECO:0000256" key="2">
    <source>
        <dbReference type="ARBA" id="ARBA00022448"/>
    </source>
</evidence>
<comment type="similarity">
    <text evidence="7">Belongs to the binding-protein-dependent transport system permease family.</text>
</comment>
<feature type="transmembrane region" description="Helical" evidence="7">
    <location>
        <begin position="33"/>
        <end position="52"/>
    </location>
</feature>
<feature type="transmembrane region" description="Helical" evidence="7">
    <location>
        <begin position="236"/>
        <end position="253"/>
    </location>
</feature>
<organism evidence="10 11">
    <name type="scientific">Saccharopolyspora shandongensis</name>
    <dbReference type="NCBI Taxonomy" id="418495"/>
    <lineage>
        <taxon>Bacteria</taxon>
        <taxon>Bacillati</taxon>
        <taxon>Actinomycetota</taxon>
        <taxon>Actinomycetes</taxon>
        <taxon>Pseudonocardiales</taxon>
        <taxon>Pseudonocardiaceae</taxon>
        <taxon>Saccharopolyspora</taxon>
    </lineage>
</organism>
<dbReference type="Proteomes" id="UP000199529">
    <property type="component" value="Unassembled WGS sequence"/>
</dbReference>
<accession>A0A1H3ID13</accession>
<proteinExistence type="inferred from homology"/>
<keyword evidence="11" id="KW-1185">Reference proteome</keyword>
<evidence type="ECO:0000259" key="9">
    <source>
        <dbReference type="PROSITE" id="PS50928"/>
    </source>
</evidence>
<dbReference type="PANTHER" id="PTHR43227">
    <property type="entry name" value="BLL4140 PROTEIN"/>
    <property type="match status" value="1"/>
</dbReference>
<gene>
    <name evidence="10" type="ORF">SAMN05216215_1022104</name>
</gene>
<protein>
    <submittedName>
        <fullName evidence="10">Carbohydrate ABC transporter membrane protein 1, CUT1 family</fullName>
    </submittedName>
</protein>
<dbReference type="GO" id="GO:0005886">
    <property type="term" value="C:plasma membrane"/>
    <property type="evidence" value="ECO:0007669"/>
    <property type="project" value="UniProtKB-SubCell"/>
</dbReference>
<dbReference type="Pfam" id="PF00528">
    <property type="entry name" value="BPD_transp_1"/>
    <property type="match status" value="1"/>
</dbReference>
<dbReference type="InterPro" id="IPR035906">
    <property type="entry name" value="MetI-like_sf"/>
</dbReference>
<feature type="domain" description="ABC transmembrane type-1" evidence="9">
    <location>
        <begin position="93"/>
        <end position="309"/>
    </location>
</feature>
<dbReference type="EMBL" id="FNOK01000022">
    <property type="protein sequence ID" value="SDY24754.1"/>
    <property type="molecule type" value="Genomic_DNA"/>
</dbReference>
<reference evidence="11" key="1">
    <citation type="submission" date="2016-10" db="EMBL/GenBank/DDBJ databases">
        <authorList>
            <person name="Varghese N."/>
            <person name="Submissions S."/>
        </authorList>
    </citation>
    <scope>NUCLEOTIDE SEQUENCE [LARGE SCALE GENOMIC DNA]</scope>
    <source>
        <strain evidence="11">CGMCC 4.3530</strain>
    </source>
</reference>
<keyword evidence="3" id="KW-1003">Cell membrane</keyword>
<dbReference type="SUPFAM" id="SSF161098">
    <property type="entry name" value="MetI-like"/>
    <property type="match status" value="1"/>
</dbReference>
<evidence type="ECO:0000256" key="7">
    <source>
        <dbReference type="RuleBase" id="RU363032"/>
    </source>
</evidence>
<dbReference type="RefSeq" id="WP_425441742.1">
    <property type="nucleotide sequence ID" value="NZ_FNOK01000022.1"/>
</dbReference>
<sequence>MTATHTRPAPGTAGSPVVPGARRRPRVREAMPYLLLAPAVLALIALLGWPAVNVVVTSFRKLDLGELTRGEFTWIGFDNYAQILGNPEFWTVTLRTVVFTSSIVAATVLTALLLALLMKHVPVVPRVVLQVSLLLAWAMPQLAATTVFQWIFDQQYGILNKTLVLLGFESFAGHSWFATGASTLTVVGILITWQAVPFVAMTLYAALLGVPKDLYESAGIDGASGWQTFTAITWPQLKPVLMIVTFLSVLWDFKVFSQVWAMREGGPSGGSTTLPVMQYLEGIAGKHFGAAAAVSVLMVLVLVVVCAQYLRLLLRSQEVDL</sequence>
<comment type="subcellular location">
    <subcellularLocation>
        <location evidence="1 7">Cell membrane</location>
        <topology evidence="1 7">Multi-pass membrane protein</topology>
    </subcellularLocation>
</comment>
<evidence type="ECO:0000256" key="4">
    <source>
        <dbReference type="ARBA" id="ARBA00022692"/>
    </source>
</evidence>
<evidence type="ECO:0000256" key="6">
    <source>
        <dbReference type="ARBA" id="ARBA00023136"/>
    </source>
</evidence>
<feature type="transmembrane region" description="Helical" evidence="7">
    <location>
        <begin position="288"/>
        <end position="310"/>
    </location>
</feature>
<evidence type="ECO:0000256" key="3">
    <source>
        <dbReference type="ARBA" id="ARBA00022475"/>
    </source>
</evidence>
<name>A0A1H3ID13_9PSEU</name>
<dbReference type="STRING" id="418495.SAMN05216215_1022104"/>
<dbReference type="PROSITE" id="PS50928">
    <property type="entry name" value="ABC_TM1"/>
    <property type="match status" value="1"/>
</dbReference>
<evidence type="ECO:0000313" key="11">
    <source>
        <dbReference type="Proteomes" id="UP000199529"/>
    </source>
</evidence>
<feature type="transmembrane region" description="Helical" evidence="7">
    <location>
        <begin position="97"/>
        <end position="117"/>
    </location>
</feature>
<evidence type="ECO:0000256" key="1">
    <source>
        <dbReference type="ARBA" id="ARBA00004651"/>
    </source>
</evidence>
<dbReference type="AlphaFoldDB" id="A0A1H3ID13"/>
<keyword evidence="6 7" id="KW-0472">Membrane</keyword>
<dbReference type="InterPro" id="IPR000515">
    <property type="entry name" value="MetI-like"/>
</dbReference>
<keyword evidence="5 7" id="KW-1133">Transmembrane helix</keyword>
<evidence type="ECO:0000256" key="8">
    <source>
        <dbReference type="SAM" id="MobiDB-lite"/>
    </source>
</evidence>
<dbReference type="Gene3D" id="1.10.3720.10">
    <property type="entry name" value="MetI-like"/>
    <property type="match status" value="1"/>
</dbReference>
<dbReference type="PANTHER" id="PTHR43227:SF8">
    <property type="entry name" value="DIACETYLCHITOBIOSE UPTAKE SYSTEM PERMEASE PROTEIN DASB"/>
    <property type="match status" value="1"/>
</dbReference>
<dbReference type="InterPro" id="IPR050809">
    <property type="entry name" value="UgpAE/MalFG_permease"/>
</dbReference>
<feature type="transmembrane region" description="Helical" evidence="7">
    <location>
        <begin position="129"/>
        <end position="152"/>
    </location>
</feature>
<evidence type="ECO:0000313" key="10">
    <source>
        <dbReference type="EMBL" id="SDY24754.1"/>
    </source>
</evidence>
<evidence type="ECO:0000256" key="5">
    <source>
        <dbReference type="ARBA" id="ARBA00022989"/>
    </source>
</evidence>
<dbReference type="CDD" id="cd06261">
    <property type="entry name" value="TM_PBP2"/>
    <property type="match status" value="1"/>
</dbReference>
<feature type="region of interest" description="Disordered" evidence="8">
    <location>
        <begin position="1"/>
        <end position="21"/>
    </location>
</feature>
<keyword evidence="2 7" id="KW-0813">Transport</keyword>
<feature type="transmembrane region" description="Helical" evidence="7">
    <location>
        <begin position="184"/>
        <end position="207"/>
    </location>
</feature>
<keyword evidence="4 7" id="KW-0812">Transmembrane</keyword>
<dbReference type="GO" id="GO:0055085">
    <property type="term" value="P:transmembrane transport"/>
    <property type="evidence" value="ECO:0007669"/>
    <property type="project" value="InterPro"/>
</dbReference>